<evidence type="ECO:0000256" key="2">
    <source>
        <dbReference type="ARBA" id="ARBA00022741"/>
    </source>
</evidence>
<organism evidence="6 7">
    <name type="scientific">Kryptolebias marmoratus</name>
    <name type="common">Mangrove killifish</name>
    <name type="synonym">Rivulus marmoratus</name>
    <dbReference type="NCBI Taxonomy" id="37003"/>
    <lineage>
        <taxon>Eukaryota</taxon>
        <taxon>Metazoa</taxon>
        <taxon>Chordata</taxon>
        <taxon>Craniata</taxon>
        <taxon>Vertebrata</taxon>
        <taxon>Euteleostomi</taxon>
        <taxon>Actinopterygii</taxon>
        <taxon>Neopterygii</taxon>
        <taxon>Teleostei</taxon>
        <taxon>Neoteleostei</taxon>
        <taxon>Acanthomorphata</taxon>
        <taxon>Ovalentaria</taxon>
        <taxon>Atherinomorphae</taxon>
        <taxon>Cyprinodontiformes</taxon>
        <taxon>Rivulidae</taxon>
        <taxon>Kryptolebias</taxon>
    </lineage>
</organism>
<dbReference type="InterPro" id="IPR006703">
    <property type="entry name" value="G_AIG1"/>
</dbReference>
<protein>
    <recommendedName>
        <fullName evidence="5">AIG1-type G domain-containing protein</fullName>
    </recommendedName>
</protein>
<dbReference type="SUPFAM" id="SSF52540">
    <property type="entry name" value="P-loop containing nucleoside triphosphate hydrolases"/>
    <property type="match status" value="1"/>
</dbReference>
<keyword evidence="4" id="KW-0175">Coiled coil</keyword>
<dbReference type="AlphaFoldDB" id="A0A3Q3B618"/>
<dbReference type="FunFam" id="3.40.50.300:FF:001809">
    <property type="entry name" value="Si:ch1073-365p7.2"/>
    <property type="match status" value="1"/>
</dbReference>
<dbReference type="GO" id="GO:0005525">
    <property type="term" value="F:GTP binding"/>
    <property type="evidence" value="ECO:0007669"/>
    <property type="project" value="UniProtKB-KW"/>
</dbReference>
<keyword evidence="3" id="KW-0342">GTP-binding</keyword>
<dbReference type="OMA" id="MGINAKS"/>
<dbReference type="Proteomes" id="UP000264800">
    <property type="component" value="Unplaced"/>
</dbReference>
<reference evidence="6" key="2">
    <citation type="submission" date="2025-09" db="UniProtKB">
        <authorList>
            <consortium name="Ensembl"/>
        </authorList>
    </citation>
    <scope>IDENTIFICATION</scope>
</reference>
<proteinExistence type="inferred from homology"/>
<keyword evidence="2" id="KW-0547">Nucleotide-binding</keyword>
<evidence type="ECO:0000313" key="7">
    <source>
        <dbReference type="Proteomes" id="UP000264800"/>
    </source>
</evidence>
<evidence type="ECO:0000256" key="1">
    <source>
        <dbReference type="ARBA" id="ARBA00008535"/>
    </source>
</evidence>
<name>A0A3Q3B618_KRYMA</name>
<feature type="coiled-coil region" evidence="4">
    <location>
        <begin position="193"/>
        <end position="234"/>
    </location>
</feature>
<evidence type="ECO:0000256" key="3">
    <source>
        <dbReference type="ARBA" id="ARBA00023134"/>
    </source>
</evidence>
<dbReference type="Pfam" id="PF04548">
    <property type="entry name" value="AIG1"/>
    <property type="match status" value="1"/>
</dbReference>
<evidence type="ECO:0000313" key="6">
    <source>
        <dbReference type="Ensembl" id="ENSKMAP00000019609.1"/>
    </source>
</evidence>
<sequence length="301" mass="32990">LPVLRILIVGPKHVGKSSAGNTILGDEVFPAGHSTSLCAERQGVVGEQPVSVVDTPGWHGRYCSEDTPQEVQEQISHGVSLCAPTPHAVLVVVRCDESFTETDRRNTEEHLNLLGVWTRMVVLFTWGDKLGTTSIEEHIERWPALQWLVDKCGNRYHVFANTNRVGDVQVKGLLEKIDETVMENDSGCLLRSLTDLQQSNRKLEQKTKKTERQLKRAKANNDLLMQMKETVNQDWQPEVDRTWLRAGGAAMGAAIGAFVASSRLSMGINAKSAGWAAAGAALGSLLVQGVASQQKQSKQES</sequence>
<dbReference type="PROSITE" id="PS51720">
    <property type="entry name" value="G_AIG1"/>
    <property type="match status" value="1"/>
</dbReference>
<dbReference type="Ensembl" id="ENSKMAT00000019874.1">
    <property type="protein sequence ID" value="ENSKMAP00000019609.1"/>
    <property type="gene ID" value="ENSKMAG00000014605.1"/>
</dbReference>
<evidence type="ECO:0000256" key="4">
    <source>
        <dbReference type="SAM" id="Coils"/>
    </source>
</evidence>
<dbReference type="Gene3D" id="3.40.50.300">
    <property type="entry name" value="P-loop containing nucleotide triphosphate hydrolases"/>
    <property type="match status" value="1"/>
</dbReference>
<keyword evidence="7" id="KW-1185">Reference proteome</keyword>
<dbReference type="PANTHER" id="PTHR10903:SF107">
    <property type="entry name" value="GTPASE IMAP FAMILY MEMBER 4-LIKE-RELATED"/>
    <property type="match status" value="1"/>
</dbReference>
<feature type="domain" description="AIG1-type G" evidence="5">
    <location>
        <begin position="1"/>
        <end position="198"/>
    </location>
</feature>
<comment type="similarity">
    <text evidence="1">Belongs to the TRAFAC class TrmE-Era-EngA-EngB-Septin-like GTPase superfamily. AIG1/Toc34/Toc159-like paraseptin GTPase family. IAN subfamily.</text>
</comment>
<dbReference type="PANTHER" id="PTHR10903">
    <property type="entry name" value="GTPASE, IMAP FAMILY MEMBER-RELATED"/>
    <property type="match status" value="1"/>
</dbReference>
<reference evidence="6" key="1">
    <citation type="submission" date="2025-08" db="UniProtKB">
        <authorList>
            <consortium name="Ensembl"/>
        </authorList>
    </citation>
    <scope>IDENTIFICATION</scope>
</reference>
<dbReference type="InterPro" id="IPR045058">
    <property type="entry name" value="GIMA/IAN/Toc"/>
</dbReference>
<dbReference type="InterPro" id="IPR027417">
    <property type="entry name" value="P-loop_NTPase"/>
</dbReference>
<dbReference type="GeneTree" id="ENSGT00940000162556"/>
<evidence type="ECO:0000259" key="5">
    <source>
        <dbReference type="PROSITE" id="PS51720"/>
    </source>
</evidence>
<accession>A0A3Q3B618</accession>